<dbReference type="Proteomes" id="UP000694864">
    <property type="component" value="Chromosome 20"/>
</dbReference>
<keyword evidence="2" id="KW-0812">Transmembrane</keyword>
<accession>A0ABM0Y574</accession>
<name>A0ABM0Y574_CAMSA</name>
<evidence type="ECO:0000313" key="3">
    <source>
        <dbReference type="Proteomes" id="UP000694864"/>
    </source>
</evidence>
<organism evidence="3 4">
    <name type="scientific">Camelina sativa</name>
    <name type="common">False flax</name>
    <name type="synonym">Myagrum sativum</name>
    <dbReference type="NCBI Taxonomy" id="90675"/>
    <lineage>
        <taxon>Eukaryota</taxon>
        <taxon>Viridiplantae</taxon>
        <taxon>Streptophyta</taxon>
        <taxon>Embryophyta</taxon>
        <taxon>Tracheophyta</taxon>
        <taxon>Spermatophyta</taxon>
        <taxon>Magnoliopsida</taxon>
        <taxon>eudicotyledons</taxon>
        <taxon>Gunneridae</taxon>
        <taxon>Pentapetalae</taxon>
        <taxon>rosids</taxon>
        <taxon>malvids</taxon>
        <taxon>Brassicales</taxon>
        <taxon>Brassicaceae</taxon>
        <taxon>Camelineae</taxon>
        <taxon>Camelina</taxon>
    </lineage>
</organism>
<dbReference type="GeneID" id="104772846"/>
<feature type="region of interest" description="Disordered" evidence="1">
    <location>
        <begin position="33"/>
        <end position="131"/>
    </location>
</feature>
<sequence length="216" mass="22479">MSSSIVPKHIFPATHPPLITAHSAPLEIMRDPSVLAPSPATTSTASPLPHPAPSLSVSPASPSPASSPASDHALPPTPTLPSLMPSPSSPRTHSPPSETHTPSSSSEPQSIPTSPSSSKTSIASSQASKPDPLVNQHLMQTRSKNQLLSQIPAMVSLPFLPLPATMNHQLSFKRLNIENGELPCPPSSMLKSAIILGILFLLLTTPTSLTANGCFV</sequence>
<gene>
    <name evidence="4" type="primary">LOC104772846</name>
</gene>
<proteinExistence type="predicted"/>
<keyword evidence="2" id="KW-1133">Transmembrane helix</keyword>
<reference evidence="4" key="2">
    <citation type="submission" date="2025-08" db="UniProtKB">
        <authorList>
            <consortium name="RefSeq"/>
        </authorList>
    </citation>
    <scope>IDENTIFICATION</scope>
    <source>
        <tissue evidence="4">Leaf</tissue>
    </source>
</reference>
<evidence type="ECO:0000256" key="2">
    <source>
        <dbReference type="SAM" id="Phobius"/>
    </source>
</evidence>
<evidence type="ECO:0000256" key="1">
    <source>
        <dbReference type="SAM" id="MobiDB-lite"/>
    </source>
</evidence>
<dbReference type="RefSeq" id="XP_010495708.1">
    <property type="nucleotide sequence ID" value="XM_010497406.1"/>
</dbReference>
<feature type="compositionally biased region" description="Low complexity" evidence="1">
    <location>
        <begin position="33"/>
        <end position="129"/>
    </location>
</feature>
<feature type="transmembrane region" description="Helical" evidence="2">
    <location>
        <begin position="193"/>
        <end position="215"/>
    </location>
</feature>
<protein>
    <submittedName>
        <fullName evidence="4">Classical arabinogalactan protein 9-like</fullName>
    </submittedName>
</protein>
<evidence type="ECO:0000313" key="4">
    <source>
        <dbReference type="RefSeq" id="XP_010495708.1"/>
    </source>
</evidence>
<reference evidence="3" key="1">
    <citation type="journal article" date="2014" name="Nat. Commun.">
        <title>The emerging biofuel crop Camelina sativa retains a highly undifferentiated hexaploid genome structure.</title>
        <authorList>
            <person name="Kagale S."/>
            <person name="Koh C."/>
            <person name="Nixon J."/>
            <person name="Bollina V."/>
            <person name="Clarke W.E."/>
            <person name="Tuteja R."/>
            <person name="Spillane C."/>
            <person name="Robinson S.J."/>
            <person name="Links M.G."/>
            <person name="Clarke C."/>
            <person name="Higgins E.E."/>
            <person name="Huebert T."/>
            <person name="Sharpe A.G."/>
            <person name="Parkin I.A."/>
        </authorList>
    </citation>
    <scope>NUCLEOTIDE SEQUENCE [LARGE SCALE GENOMIC DNA]</scope>
    <source>
        <strain evidence="3">cv. DH55</strain>
    </source>
</reference>
<keyword evidence="2" id="KW-0472">Membrane</keyword>
<keyword evidence="3" id="KW-1185">Reference proteome</keyword>